<comment type="caution">
    <text evidence="7">The sequence shown here is derived from an EMBL/GenBank/DDBJ whole genome shotgun (WGS) entry which is preliminary data.</text>
</comment>
<proteinExistence type="predicted"/>
<feature type="domain" description="EamA" evidence="6">
    <location>
        <begin position="144"/>
        <end position="273"/>
    </location>
</feature>
<evidence type="ECO:0000256" key="5">
    <source>
        <dbReference type="SAM" id="Phobius"/>
    </source>
</evidence>
<dbReference type="SUPFAM" id="SSF103481">
    <property type="entry name" value="Multidrug resistance efflux transporter EmrE"/>
    <property type="match status" value="2"/>
</dbReference>
<keyword evidence="3 5" id="KW-1133">Transmembrane helix</keyword>
<feature type="domain" description="EamA" evidence="6">
    <location>
        <begin position="3"/>
        <end position="131"/>
    </location>
</feature>
<evidence type="ECO:0000256" key="2">
    <source>
        <dbReference type="ARBA" id="ARBA00022692"/>
    </source>
</evidence>
<evidence type="ECO:0000313" key="7">
    <source>
        <dbReference type="EMBL" id="NDY83942.1"/>
    </source>
</evidence>
<feature type="transmembrane region" description="Helical" evidence="5">
    <location>
        <begin position="116"/>
        <end position="136"/>
    </location>
</feature>
<evidence type="ECO:0000256" key="3">
    <source>
        <dbReference type="ARBA" id="ARBA00022989"/>
    </source>
</evidence>
<evidence type="ECO:0000256" key="1">
    <source>
        <dbReference type="ARBA" id="ARBA00004141"/>
    </source>
</evidence>
<keyword evidence="4 5" id="KW-0472">Membrane</keyword>
<feature type="transmembrane region" description="Helical" evidence="5">
    <location>
        <begin position="229"/>
        <end position="251"/>
    </location>
</feature>
<reference evidence="7" key="1">
    <citation type="submission" date="2020-02" db="EMBL/GenBank/DDBJ databases">
        <authorList>
            <person name="Chen W.-M."/>
        </authorList>
    </citation>
    <scope>NUCLEOTIDE SEQUENCE</scope>
    <source>
        <strain evidence="7">NBD-18</strain>
    </source>
</reference>
<accession>A0A6B2R113</accession>
<dbReference type="GO" id="GO:0016020">
    <property type="term" value="C:membrane"/>
    <property type="evidence" value="ECO:0007669"/>
    <property type="project" value="UniProtKB-SubCell"/>
</dbReference>
<feature type="transmembrane region" description="Helical" evidence="5">
    <location>
        <begin position="69"/>
        <end position="87"/>
    </location>
</feature>
<dbReference type="InterPro" id="IPR000620">
    <property type="entry name" value="EamA_dom"/>
</dbReference>
<dbReference type="RefSeq" id="WP_163655650.1">
    <property type="nucleotide sequence ID" value="NZ_JAAGRN010000008.1"/>
</dbReference>
<dbReference type="PANTHER" id="PTHR22911:SF6">
    <property type="entry name" value="SOLUTE CARRIER FAMILY 35 MEMBER G1"/>
    <property type="match status" value="1"/>
</dbReference>
<feature type="transmembrane region" description="Helical" evidence="5">
    <location>
        <begin position="200"/>
        <end position="220"/>
    </location>
</feature>
<evidence type="ECO:0000256" key="4">
    <source>
        <dbReference type="ARBA" id="ARBA00023136"/>
    </source>
</evidence>
<feature type="transmembrane region" description="Helical" evidence="5">
    <location>
        <begin position="257"/>
        <end position="275"/>
    </location>
</feature>
<feature type="transmembrane region" description="Helical" evidence="5">
    <location>
        <begin position="29"/>
        <end position="48"/>
    </location>
</feature>
<protein>
    <submittedName>
        <fullName evidence="7">DMT family transporter</fullName>
    </submittedName>
</protein>
<keyword evidence="2 5" id="KW-0812">Transmembrane</keyword>
<dbReference type="EMBL" id="JAAGRN010000008">
    <property type="protein sequence ID" value="NDY83942.1"/>
    <property type="molecule type" value="Genomic_DNA"/>
</dbReference>
<evidence type="ECO:0000259" key="6">
    <source>
        <dbReference type="Pfam" id="PF00892"/>
    </source>
</evidence>
<dbReference type="InterPro" id="IPR037185">
    <property type="entry name" value="EmrE-like"/>
</dbReference>
<feature type="transmembrane region" description="Helical" evidence="5">
    <location>
        <begin position="142"/>
        <end position="162"/>
    </location>
</feature>
<dbReference type="Pfam" id="PF00892">
    <property type="entry name" value="EamA"/>
    <property type="match status" value="2"/>
</dbReference>
<sequence>MQALWMLLASLLFALMGACVKLAVEHGASMAQVVLFRGLPSVVLLLLWARARNLSFRPVAWMPHVWRNLTGVTSMWLGFYAIAHLPLGTATSLNYTAPLFIAGWILATGTTKKDPVCIAAVGFGFLGVLAVLQPSITVDQILPALLGLCAGALAAIAMMQIRTIGKLGEPEWRTVLFFSVIVCLTSLVGIAIEPWGRADWLGWLSLLVIGITGMGGQLALTRAYGLGNALLNAALQYTTIIFASLLGIVFWEESMDRLAIFGVICIVSAGLLSVWRTAQDEA</sequence>
<organism evidence="7">
    <name type="scientific">Sheuella amnicola</name>
    <dbReference type="NCBI Taxonomy" id="2707330"/>
    <lineage>
        <taxon>Bacteria</taxon>
        <taxon>Pseudomonadati</taxon>
        <taxon>Pseudomonadota</taxon>
        <taxon>Betaproteobacteria</taxon>
        <taxon>Burkholderiales</taxon>
        <taxon>Alcaligenaceae</taxon>
        <taxon>Sheuella</taxon>
    </lineage>
</organism>
<dbReference type="PANTHER" id="PTHR22911">
    <property type="entry name" value="ACYL-MALONYL CONDENSING ENZYME-RELATED"/>
    <property type="match status" value="1"/>
</dbReference>
<feature type="transmembrane region" description="Helical" evidence="5">
    <location>
        <begin position="174"/>
        <end position="194"/>
    </location>
</feature>
<dbReference type="AlphaFoldDB" id="A0A6B2R113"/>
<comment type="subcellular location">
    <subcellularLocation>
        <location evidence="1">Membrane</location>
        <topology evidence="1">Multi-pass membrane protein</topology>
    </subcellularLocation>
</comment>
<feature type="transmembrane region" description="Helical" evidence="5">
    <location>
        <begin position="93"/>
        <end position="109"/>
    </location>
</feature>
<name>A0A6B2R113_9BURK</name>
<gene>
    <name evidence="7" type="ORF">G3I67_11945</name>
</gene>